<organism evidence="2 3">
    <name type="scientific">Marasmius tenuissimus</name>
    <dbReference type="NCBI Taxonomy" id="585030"/>
    <lineage>
        <taxon>Eukaryota</taxon>
        <taxon>Fungi</taxon>
        <taxon>Dikarya</taxon>
        <taxon>Basidiomycota</taxon>
        <taxon>Agaricomycotina</taxon>
        <taxon>Agaricomycetes</taxon>
        <taxon>Agaricomycetidae</taxon>
        <taxon>Agaricales</taxon>
        <taxon>Marasmiineae</taxon>
        <taxon>Marasmiaceae</taxon>
        <taxon>Marasmius</taxon>
    </lineage>
</organism>
<comment type="caution">
    <text evidence="2">The sequence shown here is derived from an EMBL/GenBank/DDBJ whole genome shotgun (WGS) entry which is preliminary data.</text>
</comment>
<evidence type="ECO:0000313" key="3">
    <source>
        <dbReference type="Proteomes" id="UP001437256"/>
    </source>
</evidence>
<proteinExistence type="predicted"/>
<feature type="compositionally biased region" description="Polar residues" evidence="1">
    <location>
        <begin position="766"/>
        <end position="775"/>
    </location>
</feature>
<dbReference type="EMBL" id="JBBXMP010000121">
    <property type="protein sequence ID" value="KAL0061854.1"/>
    <property type="molecule type" value="Genomic_DNA"/>
</dbReference>
<reference evidence="2 3" key="1">
    <citation type="submission" date="2024-05" db="EMBL/GenBank/DDBJ databases">
        <title>A draft genome resource for the thread blight pathogen Marasmius tenuissimus strain MS-2.</title>
        <authorList>
            <person name="Yulfo-Soto G.E."/>
            <person name="Baruah I.K."/>
            <person name="Amoako-Attah I."/>
            <person name="Bukari Y."/>
            <person name="Meinhardt L.W."/>
            <person name="Bailey B.A."/>
            <person name="Cohen S.P."/>
        </authorList>
    </citation>
    <scope>NUCLEOTIDE SEQUENCE [LARGE SCALE GENOMIC DNA]</scope>
    <source>
        <strain evidence="2 3">MS-2</strain>
    </source>
</reference>
<evidence type="ECO:0000313" key="2">
    <source>
        <dbReference type="EMBL" id="KAL0061854.1"/>
    </source>
</evidence>
<name>A0ABR2ZLP2_9AGAR</name>
<accession>A0ABR2ZLP2</accession>
<dbReference type="InterPro" id="IPR036322">
    <property type="entry name" value="WD40_repeat_dom_sf"/>
</dbReference>
<dbReference type="InterPro" id="IPR001680">
    <property type="entry name" value="WD40_rpt"/>
</dbReference>
<dbReference type="Proteomes" id="UP001437256">
    <property type="component" value="Unassembled WGS sequence"/>
</dbReference>
<protein>
    <submittedName>
        <fullName evidence="2">Uncharacterized protein</fullName>
    </submittedName>
</protein>
<dbReference type="Pfam" id="PF00400">
    <property type="entry name" value="WD40"/>
    <property type="match status" value="1"/>
</dbReference>
<evidence type="ECO:0000256" key="1">
    <source>
        <dbReference type="SAM" id="MobiDB-lite"/>
    </source>
</evidence>
<dbReference type="InterPro" id="IPR015943">
    <property type="entry name" value="WD40/YVTN_repeat-like_dom_sf"/>
</dbReference>
<dbReference type="Gene3D" id="2.130.10.10">
    <property type="entry name" value="YVTN repeat-like/Quinoprotein amine dehydrogenase"/>
    <property type="match status" value="2"/>
</dbReference>
<gene>
    <name evidence="2" type="ORF">AAF712_011296</name>
</gene>
<dbReference type="SMART" id="SM00320">
    <property type="entry name" value="WD40"/>
    <property type="match status" value="3"/>
</dbReference>
<feature type="region of interest" description="Disordered" evidence="1">
    <location>
        <begin position="738"/>
        <end position="775"/>
    </location>
</feature>
<dbReference type="SUPFAM" id="SSF50978">
    <property type="entry name" value="WD40 repeat-like"/>
    <property type="match status" value="1"/>
</dbReference>
<sequence length="1058" mass="118277">MSYTTATATAEVPETSANGRYVLRSLLPGQTGAVTCIAAHPLGTHIACGGQDGTRIWDLQAEKLLRSPAGAGDRGVTTAVAWMIRPDDTEDGLAFGTDNGYLVIWRRSRADDEFTEVYCNRLDGGEYGQEVSGIAFDPTSSQLAVVHQAESVHRFVIDPAMRLTPIKSVAIKMHWPQTVAFGQTTARGPEIWLFGREDGEIHVLDEGGRVTTTKPTGTVIGGAAISVKDDAFILDDTLQGVALFKLSASERLKTFAVASGERRSQNVCFHDGGRAIITGSDHGNVYIFDRRTGEVSDVIDIGVRDWVQSIATTEIDGVPVIITGRSGERIGKVQIQVWERNRTTVTVSEEEPRGRPARELQWWQVVCVILSILFILQNMPTGTGHFMKEMAGPSKPLYSLEDITRDPTTLTVFANPEIPPKSFDGLVGNHVGDVLVSTPNMNILFRPPLNDCRVRMRRDRHFGPDDPLYFPQPFNRGSAHLAVIQIPQSLPDHPFSVAWMVPDESHFEPLLDAFCAGFGILNIPTYCKLSFLHDTVLESIPRGKEDDPFIRTNREQLRRLMERLKLSAPMDEIFIRFKCAQRLILELDARIRWLTSYRERYETTGLYKDHPGLADSSLMGAFTSNLDVLESLFQCRIPVYFVCPLSRSGNSWIDQVPHFLSPYSDDTFELPSGFTVNLSDAVPAHRVIFTGLASNPERYVAMGNYVTCLLDYPSPLGSSQPRSSTSMQRAALPLTPALPVRTTSSTASRGRFTPYPQRGKGKSSTDRSNNTFLTPSNPLMPQAIDIWRIALESHAGHNQSLAAPEGVDRGFALPPADMFVTTANQSTAATLFRNWLKLRGIFIYRLSYSPDRYSKKQWRQLLTLDEGEEVRSDTRAGKQRIEMQNLLKSMVKKNPLRFEAMASSPVTWRGHTVAGTQIPPPHIAKEIIWELYELNFRQDLVNLDSSLDESSMERFTRQTLLDECWVGTREYADCAKSQDGFASSDPQKRLEVLRPLHKIMSTWRGLKPPVLLSQFPKDLGGHNLGARLDYIERELAHYFTSSFLETFYRAPSIPYRLS</sequence>
<keyword evidence="3" id="KW-1185">Reference proteome</keyword>